<reference evidence="1 2" key="1">
    <citation type="submission" date="2015-09" db="EMBL/GenBank/DDBJ databases">
        <authorList>
            <consortium name="Pathogen Informatics"/>
        </authorList>
    </citation>
    <scope>NUCLEOTIDE SEQUENCE [LARGE SCALE GENOMIC DNA]</scope>
    <source>
        <strain evidence="1 2">2789STDY5834959</strain>
    </source>
</reference>
<sequence>MEILCSLDNIQFPITKYEIKNKEIKLEILFDTNKYKGVFEQLEIKCIPLLFDKYKDTILQLKIYSDIYQVKCKDCEFFRPNIHTDLEKYRKHLFNIYSKIMNDPSWIVAQHMKGFENLHLDDVDKKKDIVNVSGTIIFEIVNK</sequence>
<dbReference type="AlphaFoldDB" id="A0A174AVV8"/>
<dbReference type="EMBL" id="CYXY01000012">
    <property type="protein sequence ID" value="CUN02676.1"/>
    <property type="molecule type" value="Genomic_DNA"/>
</dbReference>
<dbReference type="RefSeq" id="WP_009265777.1">
    <property type="nucleotide sequence ID" value="NZ_BAABYN010000001.1"/>
</dbReference>
<name>A0A174AVV8_ANAHA</name>
<dbReference type="Proteomes" id="UP000095553">
    <property type="component" value="Unassembled WGS sequence"/>
</dbReference>
<evidence type="ECO:0000313" key="2">
    <source>
        <dbReference type="Proteomes" id="UP000095553"/>
    </source>
</evidence>
<proteinExistence type="predicted"/>
<protein>
    <submittedName>
        <fullName evidence="1">Uncharacterized protein</fullName>
    </submittedName>
</protein>
<accession>A0A174AVV8</accession>
<gene>
    <name evidence="1" type="ORF">ERS852571_02058</name>
</gene>
<organism evidence="1 2">
    <name type="scientific">Anaerostipes hadrus</name>
    <dbReference type="NCBI Taxonomy" id="649756"/>
    <lineage>
        <taxon>Bacteria</taxon>
        <taxon>Bacillati</taxon>
        <taxon>Bacillota</taxon>
        <taxon>Clostridia</taxon>
        <taxon>Lachnospirales</taxon>
        <taxon>Lachnospiraceae</taxon>
        <taxon>Anaerostipes</taxon>
    </lineage>
</organism>
<evidence type="ECO:0000313" key="1">
    <source>
        <dbReference type="EMBL" id="CUN02676.1"/>
    </source>
</evidence>